<accession>A0A4S2KNW5</accession>
<dbReference type="AlphaFoldDB" id="A0A4S2KNW5"/>
<organism evidence="1 2">
    <name type="scientific">Temnothorax longispinosus</name>
    <dbReference type="NCBI Taxonomy" id="300112"/>
    <lineage>
        <taxon>Eukaryota</taxon>
        <taxon>Metazoa</taxon>
        <taxon>Ecdysozoa</taxon>
        <taxon>Arthropoda</taxon>
        <taxon>Hexapoda</taxon>
        <taxon>Insecta</taxon>
        <taxon>Pterygota</taxon>
        <taxon>Neoptera</taxon>
        <taxon>Endopterygota</taxon>
        <taxon>Hymenoptera</taxon>
        <taxon>Apocrita</taxon>
        <taxon>Aculeata</taxon>
        <taxon>Formicoidea</taxon>
        <taxon>Formicidae</taxon>
        <taxon>Myrmicinae</taxon>
        <taxon>Temnothorax</taxon>
    </lineage>
</organism>
<dbReference type="Proteomes" id="UP000310200">
    <property type="component" value="Unassembled WGS sequence"/>
</dbReference>
<name>A0A4S2KNW5_9HYME</name>
<comment type="caution">
    <text evidence="1">The sequence shown here is derived from an EMBL/GenBank/DDBJ whole genome shotgun (WGS) entry which is preliminary data.</text>
</comment>
<dbReference type="EMBL" id="QBLH01001647">
    <property type="protein sequence ID" value="TGZ51483.1"/>
    <property type="molecule type" value="Genomic_DNA"/>
</dbReference>
<evidence type="ECO:0000313" key="1">
    <source>
        <dbReference type="EMBL" id="TGZ51483.1"/>
    </source>
</evidence>
<keyword evidence="2" id="KW-1185">Reference proteome</keyword>
<protein>
    <submittedName>
        <fullName evidence="1">Uncharacterized protein</fullName>
    </submittedName>
</protein>
<proteinExistence type="predicted"/>
<gene>
    <name evidence="1" type="ORF">DBV15_02218</name>
</gene>
<evidence type="ECO:0000313" key="2">
    <source>
        <dbReference type="Proteomes" id="UP000310200"/>
    </source>
</evidence>
<reference evidence="1 2" key="1">
    <citation type="journal article" date="2019" name="Philos. Trans. R. Soc. Lond., B, Biol. Sci.">
        <title>Ant behaviour and brain gene expression of defending hosts depend on the ecological success of the intruding social parasite.</title>
        <authorList>
            <person name="Kaur R."/>
            <person name="Stoldt M."/>
            <person name="Jongepier E."/>
            <person name="Feldmeyer B."/>
            <person name="Menzel F."/>
            <person name="Bornberg-Bauer E."/>
            <person name="Foitzik S."/>
        </authorList>
    </citation>
    <scope>NUCLEOTIDE SEQUENCE [LARGE SCALE GENOMIC DNA]</scope>
    <source>
        <tissue evidence="1">Whole body</tissue>
    </source>
</reference>
<sequence>MKATTNTRKHESPFDTILVRLISRCDVIRIHVALFDRERTSLPKHYEALVAGTTARDVFITLQKRLSPERKPCSGKKVFEEEESRRLKVSGTAWTRTRTRTRTRMRTRTTSTAIGARSRQDRLELSDGKFKFRRNHPTIGW</sequence>